<protein>
    <submittedName>
        <fullName evidence="2">Uncharacterized protein</fullName>
    </submittedName>
</protein>
<feature type="region of interest" description="Disordered" evidence="1">
    <location>
        <begin position="1"/>
        <end position="22"/>
    </location>
</feature>
<evidence type="ECO:0000256" key="1">
    <source>
        <dbReference type="SAM" id="MobiDB-lite"/>
    </source>
</evidence>
<gene>
    <name evidence="2" type="ORF">WJX75_008346</name>
</gene>
<proteinExistence type="predicted"/>
<sequence length="68" mass="7537">MNDSGKVRTSLQAELDKGSERDKESIALFQERELNLLEKLKSYQQKPDVDGSPSDSIDFGGVLPGRGR</sequence>
<keyword evidence="3" id="KW-1185">Reference proteome</keyword>
<comment type="caution">
    <text evidence="2">The sequence shown here is derived from an EMBL/GenBank/DDBJ whole genome shotgun (WGS) entry which is preliminary data.</text>
</comment>
<evidence type="ECO:0000313" key="2">
    <source>
        <dbReference type="EMBL" id="KAK9916887.1"/>
    </source>
</evidence>
<dbReference type="EMBL" id="JALJOT010000003">
    <property type="protein sequence ID" value="KAK9916887.1"/>
    <property type="molecule type" value="Genomic_DNA"/>
</dbReference>
<feature type="region of interest" description="Disordered" evidence="1">
    <location>
        <begin position="44"/>
        <end position="68"/>
    </location>
</feature>
<evidence type="ECO:0000313" key="3">
    <source>
        <dbReference type="Proteomes" id="UP001491310"/>
    </source>
</evidence>
<accession>A0ABR2YZ15</accession>
<name>A0ABR2YZ15_9CHLO</name>
<organism evidence="2 3">
    <name type="scientific">Coccomyxa subellipsoidea</name>
    <dbReference type="NCBI Taxonomy" id="248742"/>
    <lineage>
        <taxon>Eukaryota</taxon>
        <taxon>Viridiplantae</taxon>
        <taxon>Chlorophyta</taxon>
        <taxon>core chlorophytes</taxon>
        <taxon>Trebouxiophyceae</taxon>
        <taxon>Trebouxiophyceae incertae sedis</taxon>
        <taxon>Coccomyxaceae</taxon>
        <taxon>Coccomyxa</taxon>
    </lineage>
</organism>
<feature type="compositionally biased region" description="Polar residues" evidence="1">
    <location>
        <begin position="1"/>
        <end position="12"/>
    </location>
</feature>
<reference evidence="2 3" key="1">
    <citation type="journal article" date="2024" name="Nat. Commun.">
        <title>Phylogenomics reveals the evolutionary origins of lichenization in chlorophyte algae.</title>
        <authorList>
            <person name="Puginier C."/>
            <person name="Libourel C."/>
            <person name="Otte J."/>
            <person name="Skaloud P."/>
            <person name="Haon M."/>
            <person name="Grisel S."/>
            <person name="Petersen M."/>
            <person name="Berrin J.G."/>
            <person name="Delaux P.M."/>
            <person name="Dal Grande F."/>
            <person name="Keller J."/>
        </authorList>
    </citation>
    <scope>NUCLEOTIDE SEQUENCE [LARGE SCALE GENOMIC DNA]</scope>
    <source>
        <strain evidence="2 3">SAG 216-7</strain>
    </source>
</reference>
<dbReference type="Proteomes" id="UP001491310">
    <property type="component" value="Unassembled WGS sequence"/>
</dbReference>